<comment type="caution">
    <text evidence="1">The sequence shown here is derived from an EMBL/GenBank/DDBJ whole genome shotgun (WGS) entry which is preliminary data.</text>
</comment>
<sequence>MLQRVIQKEFKGRKIVVPHDVGMVVLKGAVVFGHDTGAISERIAKYTYGVSAYSPSIEVEDDEKYKIVNGDGYVEYENIFTKHVEIGQSIQCDERFQRQYHPSHSKKYIITVKLFATQKENPKYVTDLGCFKVGEMRVDVDTKVSYEDRNYCQLIVWRHGNTRKRA</sequence>
<proteinExistence type="predicted"/>
<dbReference type="EMBL" id="JBJQND010000002">
    <property type="protein sequence ID" value="KAL3885514.1"/>
    <property type="molecule type" value="Genomic_DNA"/>
</dbReference>
<protein>
    <submittedName>
        <fullName evidence="1">Uncharacterized protein</fullName>
    </submittedName>
</protein>
<keyword evidence="2" id="KW-1185">Reference proteome</keyword>
<gene>
    <name evidence="1" type="ORF">ACJMK2_025567</name>
</gene>
<name>A0ABD3XGZ4_SINWO</name>
<evidence type="ECO:0000313" key="2">
    <source>
        <dbReference type="Proteomes" id="UP001634394"/>
    </source>
</evidence>
<accession>A0ABD3XGZ4</accession>
<dbReference type="PANTHER" id="PTHR14187">
    <property type="entry name" value="ALPHA KINASE/ELONGATION FACTOR 2 KINASE"/>
    <property type="match status" value="1"/>
</dbReference>
<dbReference type="AlphaFoldDB" id="A0ABD3XGZ4"/>
<organism evidence="1 2">
    <name type="scientific">Sinanodonta woodiana</name>
    <name type="common">Chinese pond mussel</name>
    <name type="synonym">Anodonta woodiana</name>
    <dbReference type="NCBI Taxonomy" id="1069815"/>
    <lineage>
        <taxon>Eukaryota</taxon>
        <taxon>Metazoa</taxon>
        <taxon>Spiralia</taxon>
        <taxon>Lophotrochozoa</taxon>
        <taxon>Mollusca</taxon>
        <taxon>Bivalvia</taxon>
        <taxon>Autobranchia</taxon>
        <taxon>Heteroconchia</taxon>
        <taxon>Palaeoheterodonta</taxon>
        <taxon>Unionida</taxon>
        <taxon>Unionoidea</taxon>
        <taxon>Unionidae</taxon>
        <taxon>Unioninae</taxon>
        <taxon>Sinanodonta</taxon>
    </lineage>
</organism>
<dbReference type="PANTHER" id="PTHR14187:SF5">
    <property type="entry name" value="HEAT SHOCK 70 KDA PROTEIN 12A"/>
    <property type="match status" value="1"/>
</dbReference>
<dbReference type="Proteomes" id="UP001634394">
    <property type="component" value="Unassembled WGS sequence"/>
</dbReference>
<reference evidence="1 2" key="1">
    <citation type="submission" date="2024-11" db="EMBL/GenBank/DDBJ databases">
        <title>Chromosome-level genome assembly of the freshwater bivalve Anodonta woodiana.</title>
        <authorList>
            <person name="Chen X."/>
        </authorList>
    </citation>
    <scope>NUCLEOTIDE SEQUENCE [LARGE SCALE GENOMIC DNA]</scope>
    <source>
        <strain evidence="1">MN2024</strain>
        <tissue evidence="1">Gills</tissue>
    </source>
</reference>
<evidence type="ECO:0000313" key="1">
    <source>
        <dbReference type="EMBL" id="KAL3885514.1"/>
    </source>
</evidence>